<name>A0A934R7Y1_9BACT</name>
<comment type="caution">
    <text evidence="3">The sequence shown here is derived from an EMBL/GenBank/DDBJ whole genome shotgun (WGS) entry which is preliminary data.</text>
</comment>
<feature type="compositionally biased region" description="Acidic residues" evidence="1">
    <location>
        <begin position="294"/>
        <end position="306"/>
    </location>
</feature>
<dbReference type="EMBL" id="JAENII010000001">
    <property type="protein sequence ID" value="MBK1825608.1"/>
    <property type="molecule type" value="Genomic_DNA"/>
</dbReference>
<dbReference type="AlphaFoldDB" id="A0A934R7Y1"/>
<reference evidence="3" key="1">
    <citation type="submission" date="2021-01" db="EMBL/GenBank/DDBJ databases">
        <title>Modified the classification status of verrucomicrobia.</title>
        <authorList>
            <person name="Feng X."/>
        </authorList>
    </citation>
    <scope>NUCLEOTIDE SEQUENCE</scope>
    <source>
        <strain evidence="3">KCTC 22201</strain>
    </source>
</reference>
<feature type="region of interest" description="Disordered" evidence="1">
    <location>
        <begin position="212"/>
        <end position="392"/>
    </location>
</feature>
<gene>
    <name evidence="3" type="ORF">JIN81_01140</name>
</gene>
<organism evidence="3 4">
    <name type="scientific">Haloferula rosea</name>
    <dbReference type="NCBI Taxonomy" id="490093"/>
    <lineage>
        <taxon>Bacteria</taxon>
        <taxon>Pseudomonadati</taxon>
        <taxon>Verrucomicrobiota</taxon>
        <taxon>Verrucomicrobiia</taxon>
        <taxon>Verrucomicrobiales</taxon>
        <taxon>Verrucomicrobiaceae</taxon>
        <taxon>Haloferula</taxon>
    </lineage>
</organism>
<protein>
    <recommendedName>
        <fullName evidence="5">Fibronectin type-III domain-containing protein</fullName>
    </recommendedName>
</protein>
<proteinExistence type="predicted"/>
<sequence>MIRSIARLASLTPLMTLAPLAGQTVQIDFGRSDNQTAGNWNNVHGPNGQVLSTPSIALIDDQGDPTAYTLNTDFSSGGSWAGSGADYSGTKPAPFDTPPATATDDSLFIREPASTTFTLSGLDPSLVYEIACYGARGNNGGATQFTVTDETGTLPVQLVDNYQNATNVATFSELVPDTANEITVVVTGVFSENGSGSNTAQQSSGALNAIILTGSLPPDDDNDGMPNRYETENGTDPNDDGTVGETSPGAKDGPNGALGDFDSDGLTNLQEFLGQNSSGVSSGYGQTLSGTADSDSDNVNDGDEVDGALNVWDEFGFPDGPPGLPTDPHDSDSDDDTLTDGEEILTYNTDPNFGDSDLDDLPDAYEVANGLDPAVGTGDDGASGDPDMDNLVNSAELSIGTHPQDPDSDDDDLLDGDEVNVYISNPLLPDSDGDFLEDGDEVLVHLTDPLLIDTDSDGHRDNIEVLAGLDPDDELSLPAFAPVSWELDALTSTAQIINTGTSLYAQNFNGSETVVNGVTFAEMTVAGSVKASPEVQTTMASQANDSSIYNDAVPELSGLLETVWFNGGDPLKNNIAITGLTPGKTYVVQMARADDRDAGTIPGRWFFIDDLGGDTAVDPVGPTNTIYGGSTNPTILMTGTFTATSTVQGFSHGHNLSDGTYSGTQIPFIQVREAEAPAGFTISVLGFDAGAFQIQATGLDTGTQYQLVRSENLADGFPTIVDGPRLPAGTSDIFEDSSPPTEQGFYRLEEVLVTP</sequence>
<dbReference type="RefSeq" id="WP_200275420.1">
    <property type="nucleotide sequence ID" value="NZ_JAENII010000001.1"/>
</dbReference>
<keyword evidence="2" id="KW-0732">Signal</keyword>
<feature type="chain" id="PRO_5038102597" description="Fibronectin type-III domain-containing protein" evidence="2">
    <location>
        <begin position="22"/>
        <end position="755"/>
    </location>
</feature>
<evidence type="ECO:0000256" key="1">
    <source>
        <dbReference type="SAM" id="MobiDB-lite"/>
    </source>
</evidence>
<evidence type="ECO:0000313" key="3">
    <source>
        <dbReference type="EMBL" id="MBK1825608.1"/>
    </source>
</evidence>
<evidence type="ECO:0000313" key="4">
    <source>
        <dbReference type="Proteomes" id="UP000658278"/>
    </source>
</evidence>
<feature type="signal peptide" evidence="2">
    <location>
        <begin position="1"/>
        <end position="21"/>
    </location>
</feature>
<evidence type="ECO:0008006" key="5">
    <source>
        <dbReference type="Google" id="ProtNLM"/>
    </source>
</evidence>
<evidence type="ECO:0000256" key="2">
    <source>
        <dbReference type="SAM" id="SignalP"/>
    </source>
</evidence>
<feature type="compositionally biased region" description="Acidic residues" evidence="1">
    <location>
        <begin position="332"/>
        <end position="343"/>
    </location>
</feature>
<keyword evidence="4" id="KW-1185">Reference proteome</keyword>
<feature type="compositionally biased region" description="Polar residues" evidence="1">
    <location>
        <begin position="265"/>
        <end position="293"/>
    </location>
</feature>
<dbReference type="Proteomes" id="UP000658278">
    <property type="component" value="Unassembled WGS sequence"/>
</dbReference>
<accession>A0A934R7Y1</accession>